<proteinExistence type="predicted"/>
<keyword evidence="1" id="KW-0812">Transmembrane</keyword>
<organism evidence="2 3">
    <name type="scientific">Octopus vulgaris</name>
    <name type="common">Common octopus</name>
    <dbReference type="NCBI Taxonomy" id="6645"/>
    <lineage>
        <taxon>Eukaryota</taxon>
        <taxon>Metazoa</taxon>
        <taxon>Spiralia</taxon>
        <taxon>Lophotrochozoa</taxon>
        <taxon>Mollusca</taxon>
        <taxon>Cephalopoda</taxon>
        <taxon>Coleoidea</taxon>
        <taxon>Octopodiformes</taxon>
        <taxon>Octopoda</taxon>
        <taxon>Incirrata</taxon>
        <taxon>Octopodidae</taxon>
        <taxon>Octopus</taxon>
    </lineage>
</organism>
<evidence type="ECO:0000313" key="3">
    <source>
        <dbReference type="Proteomes" id="UP001162480"/>
    </source>
</evidence>
<dbReference type="AlphaFoldDB" id="A0AA36F7B3"/>
<reference evidence="2" key="1">
    <citation type="submission" date="2023-08" db="EMBL/GenBank/DDBJ databases">
        <authorList>
            <person name="Alioto T."/>
            <person name="Alioto T."/>
            <person name="Gomez Garrido J."/>
        </authorList>
    </citation>
    <scope>NUCLEOTIDE SEQUENCE</scope>
</reference>
<sequence>MHVACAVVLVGAVVIVVVAAGVVVVVVVVVDRVRAAGVVGVGVAGAGDSGGGAGGDGSAIAIASYAVVVDNVANMSGIVDVGVAIGKADDDYDDDDDDFNPKDSLIMTTNMFVCTRAYNDGIPSQICPPYSGPYRVLQRREKYFVINMNGKPNTISID</sequence>
<keyword evidence="1" id="KW-0472">Membrane</keyword>
<dbReference type="Proteomes" id="UP001162480">
    <property type="component" value="Chromosome 9"/>
</dbReference>
<keyword evidence="3" id="KW-1185">Reference proteome</keyword>
<gene>
    <name evidence="2" type="ORF">OCTVUL_1B018129</name>
</gene>
<keyword evidence="1" id="KW-1133">Transmembrane helix</keyword>
<name>A0AA36F7B3_OCTVU</name>
<dbReference type="EMBL" id="OX597822">
    <property type="protein sequence ID" value="CAI9728496.1"/>
    <property type="molecule type" value="Genomic_DNA"/>
</dbReference>
<feature type="transmembrane region" description="Helical" evidence="1">
    <location>
        <begin position="6"/>
        <end position="30"/>
    </location>
</feature>
<protein>
    <submittedName>
        <fullName evidence="2">Uncharacterized protein</fullName>
    </submittedName>
</protein>
<evidence type="ECO:0000256" key="1">
    <source>
        <dbReference type="SAM" id="Phobius"/>
    </source>
</evidence>
<evidence type="ECO:0000313" key="2">
    <source>
        <dbReference type="EMBL" id="CAI9728496.1"/>
    </source>
</evidence>
<accession>A0AA36F7B3</accession>